<dbReference type="Proteomes" id="UP000044602">
    <property type="component" value="Unassembled WGS sequence"/>
</dbReference>
<feature type="non-terminal residue" evidence="1">
    <location>
        <position position="1"/>
    </location>
</feature>
<accession>A0A0G4KZ27</accession>
<evidence type="ECO:0000313" key="1">
    <source>
        <dbReference type="EMBL" id="CRK15022.1"/>
    </source>
</evidence>
<protein>
    <submittedName>
        <fullName evidence="1">Uncharacterized protein</fullName>
    </submittedName>
</protein>
<sequence>FRRRHCRVPPI</sequence>
<dbReference type="EMBL" id="CVQH01006102">
    <property type="protein sequence ID" value="CRK15022.1"/>
    <property type="molecule type" value="Genomic_DNA"/>
</dbReference>
<keyword evidence="2" id="KW-1185">Reference proteome</keyword>
<reference evidence="1 2" key="1">
    <citation type="submission" date="2015-05" db="EMBL/GenBank/DDBJ databases">
        <authorList>
            <person name="Wang D.B."/>
            <person name="Wang M."/>
        </authorList>
    </citation>
    <scope>NUCLEOTIDE SEQUENCE [LARGE SCALE GENOMIC DNA]</scope>
    <source>
        <strain evidence="1">VL1</strain>
    </source>
</reference>
<organism evidence="1 2">
    <name type="scientific">Verticillium longisporum</name>
    <name type="common">Verticillium dahliae var. longisporum</name>
    <dbReference type="NCBI Taxonomy" id="100787"/>
    <lineage>
        <taxon>Eukaryota</taxon>
        <taxon>Fungi</taxon>
        <taxon>Dikarya</taxon>
        <taxon>Ascomycota</taxon>
        <taxon>Pezizomycotina</taxon>
        <taxon>Sordariomycetes</taxon>
        <taxon>Hypocreomycetidae</taxon>
        <taxon>Glomerellales</taxon>
        <taxon>Plectosphaerellaceae</taxon>
        <taxon>Verticillium</taxon>
    </lineage>
</organism>
<gene>
    <name evidence="1" type="ORF">BN1708_017346</name>
</gene>
<evidence type="ECO:0000313" key="2">
    <source>
        <dbReference type="Proteomes" id="UP000044602"/>
    </source>
</evidence>
<proteinExistence type="predicted"/>
<name>A0A0G4KZ27_VERLO</name>